<dbReference type="RefSeq" id="WP_202103438.1">
    <property type="nucleotide sequence ID" value="NZ_JAERTY010000007.1"/>
</dbReference>
<feature type="transmembrane region" description="Helical" evidence="8">
    <location>
        <begin position="84"/>
        <end position="101"/>
    </location>
</feature>
<dbReference type="Pfam" id="PF07690">
    <property type="entry name" value="MFS_1"/>
    <property type="match status" value="1"/>
</dbReference>
<keyword evidence="4" id="KW-1003">Cell membrane</keyword>
<dbReference type="SUPFAM" id="SSF103473">
    <property type="entry name" value="MFS general substrate transporter"/>
    <property type="match status" value="1"/>
</dbReference>
<evidence type="ECO:0000256" key="7">
    <source>
        <dbReference type="ARBA" id="ARBA00023136"/>
    </source>
</evidence>
<dbReference type="InterPro" id="IPR020846">
    <property type="entry name" value="MFS_dom"/>
</dbReference>
<feature type="transmembrane region" description="Helical" evidence="8">
    <location>
        <begin position="194"/>
        <end position="216"/>
    </location>
</feature>
<dbReference type="CDD" id="cd17394">
    <property type="entry name" value="MFS_FucP_like"/>
    <property type="match status" value="1"/>
</dbReference>
<feature type="transmembrane region" description="Helical" evidence="8">
    <location>
        <begin position="54"/>
        <end position="75"/>
    </location>
</feature>
<feature type="transmembrane region" description="Helical" evidence="8">
    <location>
        <begin position="340"/>
        <end position="361"/>
    </location>
</feature>
<dbReference type="NCBIfam" id="TIGR01272">
    <property type="entry name" value="gluP"/>
    <property type="match status" value="1"/>
</dbReference>
<keyword evidence="11" id="KW-1185">Reference proteome</keyword>
<dbReference type="PANTHER" id="PTHR43702:SF12">
    <property type="entry name" value="N-ACETYL GLUCOSAMINE TRANSPORTER NAGP"/>
    <property type="match status" value="1"/>
</dbReference>
<dbReference type="InterPro" id="IPR005964">
    <property type="entry name" value="Glc/Gal_transptr_bac"/>
</dbReference>
<feature type="transmembrane region" description="Helical" evidence="8">
    <location>
        <begin position="402"/>
        <end position="419"/>
    </location>
</feature>
<feature type="transmembrane region" description="Helical" evidence="8">
    <location>
        <begin position="287"/>
        <end position="307"/>
    </location>
</feature>
<keyword evidence="5 8" id="KW-0812">Transmembrane</keyword>
<keyword evidence="7 8" id="KW-0472">Membrane</keyword>
<organism evidence="10 11">
    <name type="scientific">Sphingobacterium faecale</name>
    <dbReference type="NCBI Taxonomy" id="2803775"/>
    <lineage>
        <taxon>Bacteria</taxon>
        <taxon>Pseudomonadati</taxon>
        <taxon>Bacteroidota</taxon>
        <taxon>Sphingobacteriia</taxon>
        <taxon>Sphingobacteriales</taxon>
        <taxon>Sphingobacteriaceae</taxon>
        <taxon>Sphingobacterium</taxon>
    </lineage>
</organism>
<dbReference type="EMBL" id="JAERTY010000007">
    <property type="protein sequence ID" value="MBL1409695.1"/>
    <property type="molecule type" value="Genomic_DNA"/>
</dbReference>
<gene>
    <name evidence="10" type="ORF">JKG61_13120</name>
</gene>
<feature type="transmembrane region" description="Helical" evidence="8">
    <location>
        <begin position="368"/>
        <end position="390"/>
    </location>
</feature>
<evidence type="ECO:0000256" key="3">
    <source>
        <dbReference type="ARBA" id="ARBA00009120"/>
    </source>
</evidence>
<feature type="transmembrane region" description="Helical" evidence="8">
    <location>
        <begin position="107"/>
        <end position="124"/>
    </location>
</feature>
<accession>A0ABS1R5B9</accession>
<feature type="transmembrane region" description="Helical" evidence="8">
    <location>
        <begin position="316"/>
        <end position="334"/>
    </location>
</feature>
<proteinExistence type="inferred from homology"/>
<evidence type="ECO:0000256" key="6">
    <source>
        <dbReference type="ARBA" id="ARBA00022989"/>
    </source>
</evidence>
<comment type="subcellular location">
    <subcellularLocation>
        <location evidence="2">Cell inner membrane</location>
        <topology evidence="2">Multi-pass membrane protein</topology>
    </subcellularLocation>
</comment>
<comment type="similarity">
    <text evidence="3">Belongs to the major facilitator superfamily. FHS transporter (TC 2.A.1.7) family.</text>
</comment>
<evidence type="ECO:0000256" key="5">
    <source>
        <dbReference type="ARBA" id="ARBA00022692"/>
    </source>
</evidence>
<name>A0ABS1R5B9_9SPHI</name>
<feature type="domain" description="Major facilitator superfamily (MFS) profile" evidence="9">
    <location>
        <begin position="17"/>
        <end position="425"/>
    </location>
</feature>
<feature type="transmembrane region" description="Helical" evidence="8">
    <location>
        <begin position="20"/>
        <end position="42"/>
    </location>
</feature>
<comment type="function">
    <text evidence="1">Intake of glucose and galactose.</text>
</comment>
<dbReference type="InterPro" id="IPR036259">
    <property type="entry name" value="MFS_trans_sf"/>
</dbReference>
<dbReference type="InterPro" id="IPR011701">
    <property type="entry name" value="MFS"/>
</dbReference>
<dbReference type="Proteomes" id="UP000625283">
    <property type="component" value="Unassembled WGS sequence"/>
</dbReference>
<evidence type="ECO:0000256" key="4">
    <source>
        <dbReference type="ARBA" id="ARBA00022475"/>
    </source>
</evidence>
<dbReference type="PROSITE" id="PS50850">
    <property type="entry name" value="MFS"/>
    <property type="match status" value="1"/>
</dbReference>
<protein>
    <submittedName>
        <fullName evidence="10">Sugar MFS transporter</fullName>
    </submittedName>
</protein>
<comment type="caution">
    <text evidence="10">The sequence shown here is derived from an EMBL/GenBank/DDBJ whole genome shotgun (WGS) entry which is preliminary data.</text>
</comment>
<dbReference type="InterPro" id="IPR050375">
    <property type="entry name" value="MFS_TsgA-like"/>
</dbReference>
<reference evidence="10 11" key="1">
    <citation type="submission" date="2021-01" db="EMBL/GenBank/DDBJ databases">
        <title>C459-1 draft genome sequence.</title>
        <authorList>
            <person name="Zhang X.-F."/>
        </authorList>
    </citation>
    <scope>NUCLEOTIDE SEQUENCE [LARGE SCALE GENOMIC DNA]</scope>
    <source>
        <strain evidence="11">C459-1</strain>
    </source>
</reference>
<evidence type="ECO:0000256" key="2">
    <source>
        <dbReference type="ARBA" id="ARBA00004429"/>
    </source>
</evidence>
<evidence type="ECO:0000256" key="8">
    <source>
        <dbReference type="SAM" id="Phobius"/>
    </source>
</evidence>
<evidence type="ECO:0000313" key="11">
    <source>
        <dbReference type="Proteomes" id="UP000625283"/>
    </source>
</evidence>
<keyword evidence="6 8" id="KW-1133">Transmembrane helix</keyword>
<evidence type="ECO:0000313" key="10">
    <source>
        <dbReference type="EMBL" id="MBL1409695.1"/>
    </source>
</evidence>
<feature type="transmembrane region" description="Helical" evidence="8">
    <location>
        <begin position="145"/>
        <end position="167"/>
    </location>
</feature>
<sequence length="430" mass="46201">MDSKNLNAQNGQSTVGPMIIIGALFFIFGFVTWLNSLLIPYLRIACELTEVQSYFVTFAFYIAYLVMAPVSTWVLDKYGFKKGMSISLGIMAIGALLFIPAAFSRTYIIFLIGLFIMGGGLAILQTASNPYITIIGPVETAAKRISIMGICNKFAGAAAPIILGLFLNLGEADKITKQVDNMSPTEYAAALDQVALQVVNPYIGIVVVLILLSIWISKANLPEVKGDEEETADHHTVSEDKKSIWSFPHVILGFITLFLYVGVEVLAGDTIIAYGVSQGVSLEDAKFFTGLTMGAMVVGYIIGIICIPKYLSQENALKLCAILGIAFTVTIVFTSGMTSLLFVALLGLANSLIWPAIWPLALKGVGKFTSAASGLLVMGIAGGAIIPLIYGQIAHVIGSHQAYWIALPCYLFILYYAIAGHKAGKKNVTH</sequence>
<evidence type="ECO:0000259" key="9">
    <source>
        <dbReference type="PROSITE" id="PS50850"/>
    </source>
</evidence>
<dbReference type="Gene3D" id="1.20.1250.20">
    <property type="entry name" value="MFS general substrate transporter like domains"/>
    <property type="match status" value="2"/>
</dbReference>
<feature type="transmembrane region" description="Helical" evidence="8">
    <location>
        <begin position="250"/>
        <end position="275"/>
    </location>
</feature>
<dbReference type="PANTHER" id="PTHR43702">
    <property type="entry name" value="L-FUCOSE-PROTON SYMPORTER"/>
    <property type="match status" value="1"/>
</dbReference>
<evidence type="ECO:0000256" key="1">
    <source>
        <dbReference type="ARBA" id="ARBA00003321"/>
    </source>
</evidence>